<reference evidence="3" key="1">
    <citation type="submission" date="2023-06" db="EMBL/GenBank/DDBJ databases">
        <authorList>
            <consortium name="Lawrence Berkeley National Laboratory"/>
            <person name="Ahrendt S."/>
            <person name="Sahu N."/>
            <person name="Indic B."/>
            <person name="Wong-Bajracharya J."/>
            <person name="Merenyi Z."/>
            <person name="Ke H.-M."/>
            <person name="Monk M."/>
            <person name="Kocsube S."/>
            <person name="Drula E."/>
            <person name="Lipzen A."/>
            <person name="Balint B."/>
            <person name="Henrissat B."/>
            <person name="Andreopoulos B."/>
            <person name="Martin F.M."/>
            <person name="Harder C.B."/>
            <person name="Rigling D."/>
            <person name="Ford K.L."/>
            <person name="Foster G.D."/>
            <person name="Pangilinan J."/>
            <person name="Papanicolaou A."/>
            <person name="Barry K."/>
            <person name="LaButti K."/>
            <person name="Viragh M."/>
            <person name="Koriabine M."/>
            <person name="Yan M."/>
            <person name="Riley R."/>
            <person name="Champramary S."/>
            <person name="Plett K.L."/>
            <person name="Tsai I.J."/>
            <person name="Slot J."/>
            <person name="Sipos G."/>
            <person name="Plett J."/>
            <person name="Nagy L.G."/>
            <person name="Grigoriev I.V."/>
        </authorList>
    </citation>
    <scope>NUCLEOTIDE SEQUENCE</scope>
    <source>
        <strain evidence="3">HWK02</strain>
    </source>
</reference>
<proteinExistence type="predicted"/>
<dbReference type="EMBL" id="JAUEPU010000091">
    <property type="protein sequence ID" value="KAK0479101.1"/>
    <property type="molecule type" value="Genomic_DNA"/>
</dbReference>
<organism evidence="3 4">
    <name type="scientific">Armillaria luteobubalina</name>
    <dbReference type="NCBI Taxonomy" id="153913"/>
    <lineage>
        <taxon>Eukaryota</taxon>
        <taxon>Fungi</taxon>
        <taxon>Dikarya</taxon>
        <taxon>Basidiomycota</taxon>
        <taxon>Agaricomycotina</taxon>
        <taxon>Agaricomycetes</taxon>
        <taxon>Agaricomycetidae</taxon>
        <taxon>Agaricales</taxon>
        <taxon>Marasmiineae</taxon>
        <taxon>Physalacriaceae</taxon>
        <taxon>Armillaria</taxon>
    </lineage>
</organism>
<name>A0AA39P7M6_9AGAR</name>
<evidence type="ECO:0000256" key="1">
    <source>
        <dbReference type="SAM" id="Coils"/>
    </source>
</evidence>
<dbReference type="Gene3D" id="1.20.5.1700">
    <property type="match status" value="1"/>
</dbReference>
<evidence type="ECO:0000313" key="3">
    <source>
        <dbReference type="EMBL" id="KAK0479101.1"/>
    </source>
</evidence>
<feature type="coiled-coil region" evidence="1">
    <location>
        <begin position="278"/>
        <end position="326"/>
    </location>
</feature>
<evidence type="ECO:0000313" key="4">
    <source>
        <dbReference type="Proteomes" id="UP001175228"/>
    </source>
</evidence>
<accession>A0AA39P7M6</accession>
<keyword evidence="4" id="KW-1185">Reference proteome</keyword>
<dbReference type="AlphaFoldDB" id="A0AA39P7M6"/>
<dbReference type="Proteomes" id="UP001175228">
    <property type="component" value="Unassembled WGS sequence"/>
</dbReference>
<feature type="compositionally biased region" description="Basic and acidic residues" evidence="2">
    <location>
        <begin position="204"/>
        <end position="215"/>
    </location>
</feature>
<keyword evidence="1" id="KW-0175">Coiled coil</keyword>
<protein>
    <submittedName>
        <fullName evidence="3">Uncharacterized protein</fullName>
    </submittedName>
</protein>
<sequence length="365" mass="41251">MPRSNSVLSESDDIDELRFSPNVINPNVKLEAGLGLSSVISARKKAEVYLYKDECTRIWNANKKRLGYRPWDGEETWDNYSNEVLSPLKEALLNEDDEVIYAARAMNYARRDGPVNISDWSLKAPKFDKGCFKCQIAGLRCEAKAIGVPISSPEGRRKYKGLGCKYCIASRTSTDCDASMDCWDSSRSKYMTWTPETPVRKQKRPLEEEFEERRGAQGAFRGPEVSRVDDNSSDQSRSSTRISLSQQNNLSHHKPTPSTVAALDKSLDTIRAGYHLLADEMKAECTRLAAEVASMRTEYSDLKDENEKIQQELDKMRKSEAAAMDDRQRMEESLSTMTRMAGEAETAFANLEGPMKEILSRILRP</sequence>
<feature type="region of interest" description="Disordered" evidence="2">
    <location>
        <begin position="194"/>
        <end position="260"/>
    </location>
</feature>
<gene>
    <name evidence="3" type="ORF">EDD18DRAFT_1113966</name>
</gene>
<feature type="compositionally biased region" description="Low complexity" evidence="2">
    <location>
        <begin position="233"/>
        <end position="247"/>
    </location>
</feature>
<evidence type="ECO:0000256" key="2">
    <source>
        <dbReference type="SAM" id="MobiDB-lite"/>
    </source>
</evidence>
<comment type="caution">
    <text evidence="3">The sequence shown here is derived from an EMBL/GenBank/DDBJ whole genome shotgun (WGS) entry which is preliminary data.</text>
</comment>